<feature type="region of interest" description="Disordered" evidence="1">
    <location>
        <begin position="70"/>
        <end position="121"/>
    </location>
</feature>
<reference evidence="3" key="1">
    <citation type="submission" date="2013-01" db="EMBL/GenBank/DDBJ databases">
        <title>Draft Genome Sequence of a Mulberry Tree, Morus notabilis C.K. Schneid.</title>
        <authorList>
            <person name="He N."/>
            <person name="Zhao S."/>
        </authorList>
    </citation>
    <scope>NUCLEOTIDE SEQUENCE</scope>
</reference>
<dbReference type="AlphaFoldDB" id="W9RXB6"/>
<accession>W9RXB6</accession>
<organism evidence="2 3">
    <name type="scientific">Morus notabilis</name>
    <dbReference type="NCBI Taxonomy" id="981085"/>
    <lineage>
        <taxon>Eukaryota</taxon>
        <taxon>Viridiplantae</taxon>
        <taxon>Streptophyta</taxon>
        <taxon>Embryophyta</taxon>
        <taxon>Tracheophyta</taxon>
        <taxon>Spermatophyta</taxon>
        <taxon>Magnoliopsida</taxon>
        <taxon>eudicotyledons</taxon>
        <taxon>Gunneridae</taxon>
        <taxon>Pentapetalae</taxon>
        <taxon>rosids</taxon>
        <taxon>fabids</taxon>
        <taxon>Rosales</taxon>
        <taxon>Moraceae</taxon>
        <taxon>Moreae</taxon>
        <taxon>Morus</taxon>
    </lineage>
</organism>
<gene>
    <name evidence="2" type="ORF">L484_008365</name>
</gene>
<evidence type="ECO:0000313" key="3">
    <source>
        <dbReference type="Proteomes" id="UP000030645"/>
    </source>
</evidence>
<feature type="compositionally biased region" description="Basic and acidic residues" evidence="1">
    <location>
        <begin position="83"/>
        <end position="101"/>
    </location>
</feature>
<dbReference type="EMBL" id="KE345798">
    <property type="protein sequence ID" value="EXC16560.1"/>
    <property type="molecule type" value="Genomic_DNA"/>
</dbReference>
<proteinExistence type="predicted"/>
<evidence type="ECO:0000256" key="1">
    <source>
        <dbReference type="SAM" id="MobiDB-lite"/>
    </source>
</evidence>
<evidence type="ECO:0000313" key="2">
    <source>
        <dbReference type="EMBL" id="EXC16560.1"/>
    </source>
</evidence>
<protein>
    <submittedName>
        <fullName evidence="2">Uncharacterized protein</fullName>
    </submittedName>
</protein>
<keyword evidence="3" id="KW-1185">Reference proteome</keyword>
<dbReference type="Proteomes" id="UP000030645">
    <property type="component" value="Unassembled WGS sequence"/>
</dbReference>
<name>W9RXB6_9ROSA</name>
<sequence>MRYFAFGAKAVLNPMAAMFLWHCWTRDGESLLRKVSSVFPKQHIFTQNQTPLPISKLISGEAKPRFRRDKTSISQISAHRSQRPIERQEARGERREARGERLNNGPTAVHGRSEISDGGEGVELEGHWSRVGVEDWVCATIWENRLTEERRVRRCGEGSDEGRRLRDAVEEGAGSAVIRTWVRVAVGEEGLHCRLKFSVAAVGC</sequence>